<feature type="binding site" evidence="7">
    <location>
        <position position="191"/>
    </location>
    <ligand>
        <name>substrate</name>
    </ligand>
</feature>
<evidence type="ECO:0000256" key="5">
    <source>
        <dbReference type="ARBA" id="ARBA00023315"/>
    </source>
</evidence>
<dbReference type="GO" id="GO:0019281">
    <property type="term" value="P:L-methionine biosynthetic process from homoserine via O-succinyl-L-homoserine and cystathionine"/>
    <property type="evidence" value="ECO:0007669"/>
    <property type="project" value="InterPro"/>
</dbReference>
<dbReference type="Pfam" id="PF04204">
    <property type="entry name" value="HTS"/>
    <property type="match status" value="1"/>
</dbReference>
<comment type="caution">
    <text evidence="7">Lacks conserved residue(s) required for the propagation of feature annotation.</text>
</comment>
<protein>
    <recommendedName>
        <fullName evidence="7">Homoserine O-acetyltransferase</fullName>
        <shortName evidence="7">HAT</shortName>
        <ecNumber evidence="7">2.3.1.31</ecNumber>
    </recommendedName>
    <alternativeName>
        <fullName evidence="7">Homoserine transacetylase</fullName>
        <shortName evidence="7">HTA</shortName>
    </alternativeName>
</protein>
<keyword evidence="2 7" id="KW-0028">Amino-acid biosynthesis</keyword>
<dbReference type="PIRSF" id="PIRSF000450">
    <property type="entry name" value="H_ser_succinyltr"/>
    <property type="match status" value="1"/>
</dbReference>
<feature type="active site" description="Proton acceptor" evidence="7">
    <location>
        <position position="233"/>
    </location>
</feature>
<gene>
    <name evidence="7" type="primary">metAA</name>
    <name evidence="9" type="ORF">TEHN7118_0173</name>
</gene>
<keyword evidence="3 7" id="KW-0808">Transferase</keyword>
<comment type="subcellular location">
    <subcellularLocation>
        <location evidence="7">Cytoplasm</location>
    </subcellularLocation>
</comment>
<evidence type="ECO:0000256" key="4">
    <source>
        <dbReference type="ARBA" id="ARBA00023167"/>
    </source>
</evidence>
<feature type="binding site" evidence="7">
    <location>
        <position position="247"/>
    </location>
    <ligand>
        <name>substrate</name>
    </ligand>
</feature>
<keyword evidence="10" id="KW-1185">Reference proteome</keyword>
<dbReference type="Proteomes" id="UP000236214">
    <property type="component" value="Unassembled WGS sequence"/>
</dbReference>
<dbReference type="GO" id="GO:0004414">
    <property type="term" value="F:homoserine O-acetyltransferase activity"/>
    <property type="evidence" value="ECO:0007669"/>
    <property type="project" value="UniProtKB-EC"/>
</dbReference>
<accession>A0A2H6CQV4</accession>
<dbReference type="PANTHER" id="PTHR20919">
    <property type="entry name" value="HOMOSERINE O-SUCCINYLTRANSFERASE"/>
    <property type="match status" value="1"/>
</dbReference>
<sequence length="304" mass="35891">MPLKLIDNLPVKQQLERENIFALNHDQALHQDIRPLKIAILNLMPGKMETELQLLRLLSQSPLQIDIDFVQMKSHKSKHTDIAYLNKYYLTFDQIKSYYFDGLIITGAPVEQLDFEEVDYWKELTQILSWSQSHTTSTLHICWGAQAALYYHYGINKTKYPQKLFGIYENTIVNEHQLLRGFSDLFLTPQSRYTSIDEKQTHQAPLTVLTKNEQLGSLILISNDQKNVFILGHMEYETATLHDEYLRDQTQELATTKPENYYSGAPQKENIRNRWRSEAYLFYHNWLNDIYQRTPYEFTENNTK</sequence>
<keyword evidence="5 7" id="KW-0012">Acyltransferase</keyword>
<keyword evidence="1 7" id="KW-0963">Cytoplasm</keyword>
<dbReference type="UniPathway" id="UPA00051">
    <property type="reaction ID" value="UER00074"/>
</dbReference>
<dbReference type="InterPro" id="IPR005697">
    <property type="entry name" value="HST_MetA"/>
</dbReference>
<dbReference type="HAMAP" id="MF_00295">
    <property type="entry name" value="MetA_acyltransf"/>
    <property type="match status" value="1"/>
</dbReference>
<dbReference type="CDD" id="cd03131">
    <property type="entry name" value="GATase1_HTS"/>
    <property type="match status" value="1"/>
</dbReference>
<feature type="binding site" evidence="7">
    <location>
        <position position="163"/>
    </location>
    <ligand>
        <name>substrate</name>
    </ligand>
</feature>
<dbReference type="NCBIfam" id="TIGR01001">
    <property type="entry name" value="metA"/>
    <property type="match status" value="1"/>
</dbReference>
<keyword evidence="4 7" id="KW-0486">Methionine biosynthesis</keyword>
<comment type="catalytic activity">
    <reaction evidence="6 7">
        <text>L-homoserine + acetyl-CoA = O-acetyl-L-homoserine + CoA</text>
        <dbReference type="Rhea" id="RHEA:13701"/>
        <dbReference type="ChEBI" id="CHEBI:57287"/>
        <dbReference type="ChEBI" id="CHEBI:57288"/>
        <dbReference type="ChEBI" id="CHEBI:57476"/>
        <dbReference type="ChEBI" id="CHEBI:57716"/>
        <dbReference type="EC" id="2.3.1.31"/>
    </reaction>
</comment>
<reference evidence="9 10" key="1">
    <citation type="submission" date="2016-05" db="EMBL/GenBank/DDBJ databases">
        <title>Whole genome sequencing of Tetragenococcus halophilus subsp. halophilus NISL 7118.</title>
        <authorList>
            <person name="Shiwa Y."/>
            <person name="Nishimura I."/>
            <person name="Yoshikawa H."/>
            <person name="Koyama Y."/>
            <person name="Oguma T."/>
        </authorList>
    </citation>
    <scope>NUCLEOTIDE SEQUENCE [LARGE SCALE GENOMIC DNA]</scope>
    <source>
        <strain evidence="9 10">NISL 7118</strain>
    </source>
</reference>
<evidence type="ECO:0000313" key="9">
    <source>
        <dbReference type="EMBL" id="GBD67367.1"/>
    </source>
</evidence>
<dbReference type="GO" id="GO:0005737">
    <property type="term" value="C:cytoplasm"/>
    <property type="evidence" value="ECO:0007669"/>
    <property type="project" value="UniProtKB-SubCell"/>
</dbReference>
<evidence type="ECO:0000313" key="10">
    <source>
        <dbReference type="Proteomes" id="UP000236214"/>
    </source>
</evidence>
<evidence type="ECO:0000256" key="2">
    <source>
        <dbReference type="ARBA" id="ARBA00022605"/>
    </source>
</evidence>
<organism evidence="9 10">
    <name type="scientific">Tetragenococcus halophilus subsp. halophilus</name>
    <dbReference type="NCBI Taxonomy" id="1513897"/>
    <lineage>
        <taxon>Bacteria</taxon>
        <taxon>Bacillati</taxon>
        <taxon>Bacillota</taxon>
        <taxon>Bacilli</taxon>
        <taxon>Lactobacillales</taxon>
        <taxon>Enterococcaceae</taxon>
        <taxon>Tetragenococcus</taxon>
    </lineage>
</organism>
<evidence type="ECO:0000256" key="3">
    <source>
        <dbReference type="ARBA" id="ARBA00022679"/>
    </source>
</evidence>
<comment type="similarity">
    <text evidence="7">Belongs to the MetA family.</text>
</comment>
<dbReference type="AlphaFoldDB" id="A0A2H6CQV4"/>
<comment type="function">
    <text evidence="7">Transfers an acetyl group from acetyl-CoA to L-homoserine, forming acetyl-L-homoserine.</text>
</comment>
<dbReference type="RefSeq" id="WP_103103270.1">
    <property type="nucleotide sequence ID" value="NZ_BDEC01000006.1"/>
</dbReference>
<proteinExistence type="inferred from homology"/>
<dbReference type="EMBL" id="BDEC01000006">
    <property type="protein sequence ID" value="GBD67367.1"/>
    <property type="molecule type" value="Genomic_DNA"/>
</dbReference>
<dbReference type="SUPFAM" id="SSF52317">
    <property type="entry name" value="Class I glutamine amidotransferase-like"/>
    <property type="match status" value="1"/>
</dbReference>
<evidence type="ECO:0000256" key="6">
    <source>
        <dbReference type="ARBA" id="ARBA00049043"/>
    </source>
</evidence>
<comment type="pathway">
    <text evidence="7">Amino-acid biosynthesis; L-methionine biosynthesis via de novo pathway; O-acetyl-L-homoserine from L-homoserine: step 1/1.</text>
</comment>
<feature type="site" description="Important for substrate specificity" evidence="7">
    <location>
        <position position="191"/>
    </location>
</feature>
<evidence type="ECO:0000256" key="7">
    <source>
        <dbReference type="HAMAP-Rule" id="MF_00295"/>
    </source>
</evidence>
<dbReference type="InterPro" id="IPR033752">
    <property type="entry name" value="MetA_family"/>
</dbReference>
<feature type="active site" evidence="7">
    <location>
        <position position="235"/>
    </location>
</feature>
<evidence type="ECO:0000256" key="1">
    <source>
        <dbReference type="ARBA" id="ARBA00022490"/>
    </source>
</evidence>
<name>A0A2H6CQV4_TETHA</name>
<comment type="caution">
    <text evidence="9">The sequence shown here is derived from an EMBL/GenBank/DDBJ whole genome shotgun (WGS) entry which is preliminary data.</text>
</comment>
<evidence type="ECO:0000256" key="8">
    <source>
        <dbReference type="PIRSR" id="PIRSR000450-1"/>
    </source>
</evidence>
<dbReference type="InterPro" id="IPR029062">
    <property type="entry name" value="Class_I_gatase-like"/>
</dbReference>
<dbReference type="Gene3D" id="3.40.50.880">
    <property type="match status" value="1"/>
</dbReference>
<feature type="active site" description="Acyl-thioester intermediate" evidence="7 8">
    <location>
        <position position="142"/>
    </location>
</feature>
<dbReference type="GO" id="GO:0008899">
    <property type="term" value="F:homoserine O-succinyltransferase activity"/>
    <property type="evidence" value="ECO:0007669"/>
    <property type="project" value="UniProtKB-UniRule"/>
</dbReference>
<dbReference type="PANTHER" id="PTHR20919:SF0">
    <property type="entry name" value="HOMOSERINE O-SUCCINYLTRANSFERASE"/>
    <property type="match status" value="1"/>
</dbReference>
<dbReference type="EC" id="2.3.1.31" evidence="7"/>
<feature type="site" description="Important for acyl-CoA specificity" evidence="7">
    <location>
        <position position="111"/>
    </location>
</feature>